<feature type="compositionally biased region" description="Acidic residues" evidence="1">
    <location>
        <begin position="255"/>
        <end position="274"/>
    </location>
</feature>
<dbReference type="AlphaFoldDB" id="A0A0F9UCC5"/>
<dbReference type="EMBL" id="LAZR01000745">
    <property type="protein sequence ID" value="KKN58906.1"/>
    <property type="molecule type" value="Genomic_DNA"/>
</dbReference>
<name>A0A0F9UCC5_9ZZZZ</name>
<evidence type="ECO:0000313" key="2">
    <source>
        <dbReference type="EMBL" id="KKN58906.1"/>
    </source>
</evidence>
<feature type="region of interest" description="Disordered" evidence="1">
    <location>
        <begin position="245"/>
        <end position="274"/>
    </location>
</feature>
<reference evidence="2" key="1">
    <citation type="journal article" date="2015" name="Nature">
        <title>Complex archaea that bridge the gap between prokaryotes and eukaryotes.</title>
        <authorList>
            <person name="Spang A."/>
            <person name="Saw J.H."/>
            <person name="Jorgensen S.L."/>
            <person name="Zaremba-Niedzwiedzka K."/>
            <person name="Martijn J."/>
            <person name="Lind A.E."/>
            <person name="van Eijk R."/>
            <person name="Schleper C."/>
            <person name="Guy L."/>
            <person name="Ettema T.J."/>
        </authorList>
    </citation>
    <scope>NUCLEOTIDE SEQUENCE</scope>
</reference>
<accession>A0A0F9UCC5</accession>
<proteinExistence type="predicted"/>
<comment type="caution">
    <text evidence="2">The sequence shown here is derived from an EMBL/GenBank/DDBJ whole genome shotgun (WGS) entry which is preliminary data.</text>
</comment>
<sequence length="274" mass="30584">MTLTSKDFPRIITKQSVVIVHGGKHNTIKSDHPNYDKLIVAFREKQWDDVPGLVSPEKAVETLSDGRMRVEDGQVYLIDSDGGEFTVSRSLNDNIMLHIEQGLDMQPLVTFGLNLQRNSSSRSINQLFDWIQNTNLTITDDGCFVAYKGIKADFKDSSSGDFDNSPGCVVEMPRNQVDDDPTRTCSHGLHVATFDYASTFSVITVSVKVNPADVVAVPTDYARTKMRVCKYTVLEEIERPVTTPVYDTSSYLPCSDDDDSDDNWDDGDDDGDDY</sequence>
<protein>
    <submittedName>
        <fullName evidence="2">Uncharacterized protein</fullName>
    </submittedName>
</protein>
<evidence type="ECO:0000256" key="1">
    <source>
        <dbReference type="SAM" id="MobiDB-lite"/>
    </source>
</evidence>
<gene>
    <name evidence="2" type="ORF">LCGC14_0547080</name>
</gene>
<organism evidence="2">
    <name type="scientific">marine sediment metagenome</name>
    <dbReference type="NCBI Taxonomy" id="412755"/>
    <lineage>
        <taxon>unclassified sequences</taxon>
        <taxon>metagenomes</taxon>
        <taxon>ecological metagenomes</taxon>
    </lineage>
</organism>